<dbReference type="AlphaFoldDB" id="A0A640WC14"/>
<evidence type="ECO:0000313" key="2">
    <source>
        <dbReference type="Proteomes" id="UP000466024"/>
    </source>
</evidence>
<sequence>MSPFSFAERLERAPELVAEATRRLDRQDFDGAISLLEPAFRAGIDSLELARALMQAYEGAGETAKQEALMAYGRPGHQFSWLEMRGK</sequence>
<name>A0A640WC14_9GAMM</name>
<reference evidence="1 2" key="1">
    <citation type="submission" date="2019-08" db="EMBL/GenBank/DDBJ databases">
        <title>Bioinformatics analysis of the strain L3 and L5.</title>
        <authorList>
            <person name="Li X."/>
        </authorList>
    </citation>
    <scope>NUCLEOTIDE SEQUENCE [LARGE SCALE GENOMIC DNA]</scope>
    <source>
        <strain evidence="1 2">L3</strain>
    </source>
</reference>
<dbReference type="RefSeq" id="WP_149436060.1">
    <property type="nucleotide sequence ID" value="NZ_VTPX01000008.1"/>
</dbReference>
<protein>
    <recommendedName>
        <fullName evidence="3">Tetratricopeptide repeat protein</fullName>
    </recommendedName>
</protein>
<dbReference type="Proteomes" id="UP000466024">
    <property type="component" value="Unassembled WGS sequence"/>
</dbReference>
<proteinExistence type="predicted"/>
<evidence type="ECO:0000313" key="1">
    <source>
        <dbReference type="EMBL" id="KAA0017148.1"/>
    </source>
</evidence>
<comment type="caution">
    <text evidence="1">The sequence shown here is derived from an EMBL/GenBank/DDBJ whole genome shotgun (WGS) entry which is preliminary data.</text>
</comment>
<gene>
    <name evidence="1" type="ORF">F0A16_14175</name>
</gene>
<evidence type="ECO:0008006" key="3">
    <source>
        <dbReference type="Google" id="ProtNLM"/>
    </source>
</evidence>
<keyword evidence="2" id="KW-1185">Reference proteome</keyword>
<accession>A0A640WC14</accession>
<organism evidence="1 2">
    <name type="scientific">Salinicola corii</name>
    <dbReference type="NCBI Taxonomy" id="2606937"/>
    <lineage>
        <taxon>Bacteria</taxon>
        <taxon>Pseudomonadati</taxon>
        <taxon>Pseudomonadota</taxon>
        <taxon>Gammaproteobacteria</taxon>
        <taxon>Oceanospirillales</taxon>
        <taxon>Halomonadaceae</taxon>
        <taxon>Salinicola</taxon>
    </lineage>
</organism>
<dbReference type="EMBL" id="VTPX01000008">
    <property type="protein sequence ID" value="KAA0017148.1"/>
    <property type="molecule type" value="Genomic_DNA"/>
</dbReference>